<dbReference type="InterPro" id="IPR051331">
    <property type="entry name" value="Chorismate_mutase-related"/>
</dbReference>
<evidence type="ECO:0000259" key="3">
    <source>
        <dbReference type="PROSITE" id="PS51168"/>
    </source>
</evidence>
<comment type="caution">
    <text evidence="4">The sequence shown here is derived from an EMBL/GenBank/DDBJ whole genome shotgun (WGS) entry which is preliminary data.</text>
</comment>
<evidence type="ECO:0000256" key="1">
    <source>
        <dbReference type="ARBA" id="ARBA00023235"/>
    </source>
</evidence>
<sequence>MTEPTSLADVRGRIDALDEQLTELLTRRQQLVRAAAAFKNDGQAVRAPDRANAVIAAARERAVAAGLAPQVAEEIWRAMIGAFTAYELDRHR</sequence>
<dbReference type="EMBL" id="JACBZR010000001">
    <property type="protein sequence ID" value="NYI76985.1"/>
    <property type="molecule type" value="Genomic_DNA"/>
</dbReference>
<dbReference type="AlphaFoldDB" id="A0A7Z0IRN5"/>
<protein>
    <submittedName>
        <fullName evidence="4">Isochorismate pyruvate lyase</fullName>
        <ecNumber evidence="4">4.2.99.21</ecNumber>
    </submittedName>
</protein>
<proteinExistence type="predicted"/>
<dbReference type="PANTHER" id="PTHR38041:SF1">
    <property type="entry name" value="CHORISMATE MUTASE"/>
    <property type="match status" value="1"/>
</dbReference>
<keyword evidence="2" id="KW-0175">Coiled coil</keyword>
<dbReference type="GO" id="GO:0046417">
    <property type="term" value="P:chorismate metabolic process"/>
    <property type="evidence" value="ECO:0007669"/>
    <property type="project" value="InterPro"/>
</dbReference>
<dbReference type="InterPro" id="IPR036979">
    <property type="entry name" value="CM_dom_sf"/>
</dbReference>
<keyword evidence="1" id="KW-0413">Isomerase</keyword>
<dbReference type="InterPro" id="IPR002701">
    <property type="entry name" value="CM_II_prokaryot"/>
</dbReference>
<evidence type="ECO:0000313" key="5">
    <source>
        <dbReference type="Proteomes" id="UP000564496"/>
    </source>
</evidence>
<dbReference type="SMART" id="SM00830">
    <property type="entry name" value="CM_2"/>
    <property type="match status" value="1"/>
</dbReference>
<accession>A0A7Z0IRN5</accession>
<evidence type="ECO:0000313" key="4">
    <source>
        <dbReference type="EMBL" id="NYI76985.1"/>
    </source>
</evidence>
<organism evidence="4 5">
    <name type="scientific">Nocardioides panzhihuensis</name>
    <dbReference type="NCBI Taxonomy" id="860243"/>
    <lineage>
        <taxon>Bacteria</taxon>
        <taxon>Bacillati</taxon>
        <taxon>Actinomycetota</taxon>
        <taxon>Actinomycetes</taxon>
        <taxon>Propionibacteriales</taxon>
        <taxon>Nocardioidaceae</taxon>
        <taxon>Nocardioides</taxon>
    </lineage>
</organism>
<reference evidence="4 5" key="1">
    <citation type="submission" date="2020-07" db="EMBL/GenBank/DDBJ databases">
        <title>Sequencing the genomes of 1000 actinobacteria strains.</title>
        <authorList>
            <person name="Klenk H.-P."/>
        </authorList>
    </citation>
    <scope>NUCLEOTIDE SEQUENCE [LARGE SCALE GENOMIC DNA]</scope>
    <source>
        <strain evidence="4 5">DSM 26487</strain>
    </source>
</reference>
<feature type="coiled-coil region" evidence="2">
    <location>
        <begin position="7"/>
        <end position="34"/>
    </location>
</feature>
<dbReference type="PROSITE" id="PS51168">
    <property type="entry name" value="CHORISMATE_MUT_2"/>
    <property type="match status" value="1"/>
</dbReference>
<dbReference type="EC" id="4.2.99.21" evidence="4"/>
<evidence type="ECO:0000256" key="2">
    <source>
        <dbReference type="SAM" id="Coils"/>
    </source>
</evidence>
<dbReference type="Pfam" id="PF01817">
    <property type="entry name" value="CM_2"/>
    <property type="match status" value="1"/>
</dbReference>
<feature type="domain" description="Chorismate mutase" evidence="3">
    <location>
        <begin position="1"/>
        <end position="91"/>
    </location>
</feature>
<dbReference type="PANTHER" id="PTHR38041">
    <property type="entry name" value="CHORISMATE MUTASE"/>
    <property type="match status" value="1"/>
</dbReference>
<dbReference type="GO" id="GO:0004106">
    <property type="term" value="F:chorismate mutase activity"/>
    <property type="evidence" value="ECO:0007669"/>
    <property type="project" value="InterPro"/>
</dbReference>
<name>A0A7Z0IRN5_9ACTN</name>
<dbReference type="InterPro" id="IPR036263">
    <property type="entry name" value="Chorismate_II_sf"/>
</dbReference>
<dbReference type="RefSeq" id="WP_179657577.1">
    <property type="nucleotide sequence ID" value="NZ_JACBZR010000001.1"/>
</dbReference>
<keyword evidence="5" id="KW-1185">Reference proteome</keyword>
<gene>
    <name evidence="4" type="ORF">BJ988_001633</name>
</gene>
<dbReference type="GO" id="GO:0009697">
    <property type="term" value="P:salicylic acid biosynthetic process"/>
    <property type="evidence" value="ECO:0007669"/>
    <property type="project" value="TreeGrafter"/>
</dbReference>
<dbReference type="Gene3D" id="1.20.59.10">
    <property type="entry name" value="Chorismate mutase"/>
    <property type="match status" value="1"/>
</dbReference>
<dbReference type="SUPFAM" id="SSF48600">
    <property type="entry name" value="Chorismate mutase II"/>
    <property type="match status" value="1"/>
</dbReference>
<dbReference type="Proteomes" id="UP000564496">
    <property type="component" value="Unassembled WGS sequence"/>
</dbReference>
<dbReference type="GO" id="GO:0043904">
    <property type="term" value="F:isochorismate pyruvate lyase activity"/>
    <property type="evidence" value="ECO:0007669"/>
    <property type="project" value="UniProtKB-EC"/>
</dbReference>
<keyword evidence="4" id="KW-0456">Lyase</keyword>
<keyword evidence="4" id="KW-0670">Pyruvate</keyword>